<comment type="caution">
    <text evidence="3">The sequence shown here is derived from an EMBL/GenBank/DDBJ whole genome shotgun (WGS) entry which is preliminary data.</text>
</comment>
<feature type="domain" description="Fumarylacetoacetase-like C-terminal" evidence="2">
    <location>
        <begin position="30"/>
        <end position="225"/>
    </location>
</feature>
<dbReference type="InterPro" id="IPR036663">
    <property type="entry name" value="Fumarylacetoacetase_C_sf"/>
</dbReference>
<dbReference type="Proteomes" id="UP000245865">
    <property type="component" value="Unassembled WGS sequence"/>
</dbReference>
<dbReference type="AlphaFoldDB" id="A0A316J5L0"/>
<keyword evidence="3" id="KW-0378">Hydrolase</keyword>
<evidence type="ECO:0000313" key="3">
    <source>
        <dbReference type="EMBL" id="PWL16448.1"/>
    </source>
</evidence>
<organism evidence="3 4">
    <name type="scientific">Falsochrobactrum shanghaiense</name>
    <dbReference type="NCBI Taxonomy" id="2201899"/>
    <lineage>
        <taxon>Bacteria</taxon>
        <taxon>Pseudomonadati</taxon>
        <taxon>Pseudomonadota</taxon>
        <taxon>Alphaproteobacteria</taxon>
        <taxon>Hyphomicrobiales</taxon>
        <taxon>Brucellaceae</taxon>
        <taxon>Falsochrobactrum</taxon>
    </lineage>
</organism>
<evidence type="ECO:0000313" key="4">
    <source>
        <dbReference type="Proteomes" id="UP000245865"/>
    </source>
</evidence>
<dbReference type="Pfam" id="PF01557">
    <property type="entry name" value="FAA_hydrolase"/>
    <property type="match status" value="1"/>
</dbReference>
<name>A0A316J5L0_9HYPH</name>
<reference evidence="3 4" key="1">
    <citation type="submission" date="2018-05" db="EMBL/GenBank/DDBJ databases">
        <title>Comparative genomic sequence analysis between strain HN4 and CCM 8460T (Falsochrobactrum ovis) will provide more evidence to prove that HN4 is a new species of Falsochrobactrum.</title>
        <authorList>
            <person name="Lyu W."/>
            <person name="Sun L."/>
            <person name="Yao L."/>
        </authorList>
    </citation>
    <scope>NUCLEOTIDE SEQUENCE [LARGE SCALE GENOMIC DNA]</scope>
    <source>
        <strain evidence="3 4">HN4</strain>
    </source>
</reference>
<dbReference type="PANTHER" id="PTHR11820:SF90">
    <property type="entry name" value="FLUTATHIONE S-TRANSFERASE"/>
    <property type="match status" value="1"/>
</dbReference>
<accession>A0A316J5L0</accession>
<keyword evidence="4" id="KW-1185">Reference proteome</keyword>
<proteinExistence type="predicted"/>
<dbReference type="PANTHER" id="PTHR11820">
    <property type="entry name" value="ACYLPYRUVASE"/>
    <property type="match status" value="1"/>
</dbReference>
<keyword evidence="1" id="KW-0479">Metal-binding</keyword>
<dbReference type="InterPro" id="IPR011234">
    <property type="entry name" value="Fumarylacetoacetase-like_C"/>
</dbReference>
<dbReference type="Gene3D" id="3.90.850.10">
    <property type="entry name" value="Fumarylacetoacetase-like, C-terminal domain"/>
    <property type="match status" value="1"/>
</dbReference>
<dbReference type="EMBL" id="QGDB01000010">
    <property type="protein sequence ID" value="PWL16448.1"/>
    <property type="molecule type" value="Genomic_DNA"/>
</dbReference>
<dbReference type="SUPFAM" id="SSF56529">
    <property type="entry name" value="FAH"/>
    <property type="match status" value="1"/>
</dbReference>
<sequence>MTIQKHVFEVPPVAAIPVTGSDELFPVRRIYCIGRNYVAHVEEMGGQADRDPPLFFQKPTDSVVLTGTEIPYPPKTDNYHHEVELVLAIGKGGRNISEADAMSHVWGYGVGLDMTRRDLQGGSSGLPWEIAKSFDRSFPVGALTPASQTGDITSGRISLSVNGKVVQDSDVSLLIWKLPEIIARLSEFFELVPGDIILTGTPHGVGPVVPGDKLVATFDGLAPLEISIGAAL</sequence>
<dbReference type="RefSeq" id="WP_109707948.1">
    <property type="nucleotide sequence ID" value="NZ_QGDB01000010.1"/>
</dbReference>
<dbReference type="GO" id="GO:0046872">
    <property type="term" value="F:metal ion binding"/>
    <property type="evidence" value="ECO:0007669"/>
    <property type="project" value="UniProtKB-KW"/>
</dbReference>
<dbReference type="GO" id="GO:0018773">
    <property type="term" value="F:acetylpyruvate hydrolase activity"/>
    <property type="evidence" value="ECO:0007669"/>
    <property type="project" value="TreeGrafter"/>
</dbReference>
<evidence type="ECO:0000259" key="2">
    <source>
        <dbReference type="Pfam" id="PF01557"/>
    </source>
</evidence>
<dbReference type="OrthoDB" id="5197601at2"/>
<protein>
    <submittedName>
        <fullName evidence="3">Fumarylacetoacetate hydrolase</fullName>
    </submittedName>
</protein>
<gene>
    <name evidence="3" type="ORF">DKP76_17440</name>
</gene>
<evidence type="ECO:0000256" key="1">
    <source>
        <dbReference type="ARBA" id="ARBA00022723"/>
    </source>
</evidence>